<gene>
    <name evidence="7" type="ORF">SISNIDRAFT_398412</name>
</gene>
<organism evidence="7 8">
    <name type="scientific">Sistotremastrum niveocremeum HHB9708</name>
    <dbReference type="NCBI Taxonomy" id="1314777"/>
    <lineage>
        <taxon>Eukaryota</taxon>
        <taxon>Fungi</taxon>
        <taxon>Dikarya</taxon>
        <taxon>Basidiomycota</taxon>
        <taxon>Agaricomycotina</taxon>
        <taxon>Agaricomycetes</taxon>
        <taxon>Sistotremastrales</taxon>
        <taxon>Sistotremastraceae</taxon>
        <taxon>Sertulicium</taxon>
        <taxon>Sertulicium niveocremeum</taxon>
    </lineage>
</organism>
<dbReference type="OrthoDB" id="39175at2759"/>
<dbReference type="GO" id="GO:0000981">
    <property type="term" value="F:DNA-binding transcription factor activity, RNA polymerase II-specific"/>
    <property type="evidence" value="ECO:0007669"/>
    <property type="project" value="TreeGrafter"/>
</dbReference>
<dbReference type="GO" id="GO:0005634">
    <property type="term" value="C:nucleus"/>
    <property type="evidence" value="ECO:0007669"/>
    <property type="project" value="UniProtKB-SubCell"/>
</dbReference>
<keyword evidence="5" id="KW-0539">Nucleus</keyword>
<evidence type="ECO:0000256" key="2">
    <source>
        <dbReference type="ARBA" id="ARBA00023015"/>
    </source>
</evidence>
<dbReference type="EMBL" id="KV419409">
    <property type="protein sequence ID" value="KZS92823.1"/>
    <property type="molecule type" value="Genomic_DNA"/>
</dbReference>
<dbReference type="CDD" id="cd12148">
    <property type="entry name" value="fungal_TF_MHR"/>
    <property type="match status" value="1"/>
</dbReference>
<evidence type="ECO:0000256" key="3">
    <source>
        <dbReference type="ARBA" id="ARBA00023125"/>
    </source>
</evidence>
<evidence type="ECO:0000313" key="7">
    <source>
        <dbReference type="EMBL" id="KZS92823.1"/>
    </source>
</evidence>
<keyword evidence="3" id="KW-0238">DNA-binding</keyword>
<feature type="non-terminal residue" evidence="7">
    <location>
        <position position="161"/>
    </location>
</feature>
<dbReference type="GO" id="GO:0008270">
    <property type="term" value="F:zinc ion binding"/>
    <property type="evidence" value="ECO:0007669"/>
    <property type="project" value="InterPro"/>
</dbReference>
<evidence type="ECO:0000313" key="8">
    <source>
        <dbReference type="Proteomes" id="UP000076722"/>
    </source>
</evidence>
<comment type="subcellular location">
    <subcellularLocation>
        <location evidence="1">Nucleus</location>
    </subcellularLocation>
</comment>
<dbReference type="PANTHER" id="PTHR31845">
    <property type="entry name" value="FINGER DOMAIN PROTEIN, PUTATIVE-RELATED"/>
    <property type="match status" value="1"/>
</dbReference>
<feature type="domain" description="Xylanolytic transcriptional activator regulatory" evidence="6">
    <location>
        <begin position="40"/>
        <end position="130"/>
    </location>
</feature>
<evidence type="ECO:0000256" key="1">
    <source>
        <dbReference type="ARBA" id="ARBA00004123"/>
    </source>
</evidence>
<dbReference type="GO" id="GO:0000976">
    <property type="term" value="F:transcription cis-regulatory region binding"/>
    <property type="evidence" value="ECO:0007669"/>
    <property type="project" value="TreeGrafter"/>
</dbReference>
<protein>
    <recommendedName>
        <fullName evidence="6">Xylanolytic transcriptional activator regulatory domain-containing protein</fullName>
    </recommendedName>
</protein>
<evidence type="ECO:0000259" key="6">
    <source>
        <dbReference type="SMART" id="SM00906"/>
    </source>
</evidence>
<dbReference type="Pfam" id="PF04082">
    <property type="entry name" value="Fungal_trans"/>
    <property type="match status" value="1"/>
</dbReference>
<keyword evidence="8" id="KW-1185">Reference proteome</keyword>
<name>A0A164U141_9AGAM</name>
<dbReference type="InterPro" id="IPR007219">
    <property type="entry name" value="XnlR_reg_dom"/>
</dbReference>
<keyword evidence="2" id="KW-0805">Transcription regulation</keyword>
<dbReference type="AlphaFoldDB" id="A0A164U141"/>
<dbReference type="InterPro" id="IPR051089">
    <property type="entry name" value="prtT"/>
</dbReference>
<dbReference type="GO" id="GO:0006351">
    <property type="term" value="P:DNA-templated transcription"/>
    <property type="evidence" value="ECO:0007669"/>
    <property type="project" value="InterPro"/>
</dbReference>
<reference evidence="7 8" key="1">
    <citation type="journal article" date="2016" name="Mol. Biol. Evol.">
        <title>Comparative Genomics of Early-Diverging Mushroom-Forming Fungi Provides Insights into the Origins of Lignocellulose Decay Capabilities.</title>
        <authorList>
            <person name="Nagy L.G."/>
            <person name="Riley R."/>
            <person name="Tritt A."/>
            <person name="Adam C."/>
            <person name="Daum C."/>
            <person name="Floudas D."/>
            <person name="Sun H."/>
            <person name="Yadav J.S."/>
            <person name="Pangilinan J."/>
            <person name="Larsson K.H."/>
            <person name="Matsuura K."/>
            <person name="Barry K."/>
            <person name="Labutti K."/>
            <person name="Kuo R."/>
            <person name="Ohm R.A."/>
            <person name="Bhattacharya S.S."/>
            <person name="Shirouzu T."/>
            <person name="Yoshinaga Y."/>
            <person name="Martin F.M."/>
            <person name="Grigoriev I.V."/>
            <person name="Hibbett D.S."/>
        </authorList>
    </citation>
    <scope>NUCLEOTIDE SEQUENCE [LARGE SCALE GENOMIC DNA]</scope>
    <source>
        <strain evidence="7 8">HHB9708</strain>
    </source>
</reference>
<dbReference type="SMART" id="SM00906">
    <property type="entry name" value="Fungal_trans"/>
    <property type="match status" value="1"/>
</dbReference>
<evidence type="ECO:0000256" key="4">
    <source>
        <dbReference type="ARBA" id="ARBA00023163"/>
    </source>
</evidence>
<keyword evidence="4" id="KW-0804">Transcription</keyword>
<dbReference type="PANTHER" id="PTHR31845:SF17">
    <property type="entry name" value="ZN(II)2CYS6 TRANSCRIPTION FACTOR (EUROFUNG)"/>
    <property type="match status" value="1"/>
</dbReference>
<evidence type="ECO:0000256" key="5">
    <source>
        <dbReference type="ARBA" id="ARBA00023242"/>
    </source>
</evidence>
<sequence>AQQCASADLISGRKCVESIQAYILMALYPTPARRWSQDRSWMYLGCAIRLASEINLHDLPSTIVIRETTTPHMSTDRTQQEAHTRELLNRTRTCLICYNLDQSFGMQLCRPLSVRDDWVGPLLEKYIEALGDGWWCETPFGLKYDMHICAYNALLRVIVRF</sequence>
<accession>A0A164U141</accession>
<dbReference type="Proteomes" id="UP000076722">
    <property type="component" value="Unassembled WGS sequence"/>
</dbReference>
<dbReference type="STRING" id="1314777.A0A164U141"/>
<feature type="non-terminal residue" evidence="7">
    <location>
        <position position="1"/>
    </location>
</feature>
<proteinExistence type="predicted"/>